<reference evidence="3" key="2">
    <citation type="journal article" date="2024" name="Environ. Microbiol.">
        <title>Genome analysis and description of Tunturibacter gen. nov. expands the diversity of Terriglobia in tundra soils.</title>
        <authorList>
            <person name="Messyasz A."/>
            <person name="Mannisto M.K."/>
            <person name="Kerkhof L.J."/>
            <person name="Haggblom M.M."/>
        </authorList>
    </citation>
    <scope>NUCLEOTIDE SEQUENCE</scope>
    <source>
        <strain evidence="3">M8UP39</strain>
    </source>
</reference>
<evidence type="ECO:0000256" key="1">
    <source>
        <dbReference type="SAM" id="MobiDB-lite"/>
    </source>
</evidence>
<gene>
    <name evidence="3" type="ORF">RBB81_19130</name>
</gene>
<name>A0AAU7YYC5_9BACT</name>
<sequence length="142" mass="15395">MRVFVQRSSLALFAVLVGSMQAQSTPALRHGPAFGTFSNLHYIDQTGDVVGTEITIIPQHKTAYAIFQCSEGAPSDPVFVPVSLNGRQIQFTVHSRDKSCDGVFTGTITARGLKLVAQSENKGPKESEGGELLSRRASYWSH</sequence>
<dbReference type="AlphaFoldDB" id="A0AAU7YYC5"/>
<dbReference type="EMBL" id="CP132938">
    <property type="protein sequence ID" value="XCB21674.1"/>
    <property type="molecule type" value="Genomic_DNA"/>
</dbReference>
<evidence type="ECO:0000256" key="2">
    <source>
        <dbReference type="SAM" id="SignalP"/>
    </source>
</evidence>
<dbReference type="KEGG" id="tgi:RBB81_19130"/>
<feature type="chain" id="PRO_5043515486" evidence="2">
    <location>
        <begin position="25"/>
        <end position="142"/>
    </location>
</feature>
<reference evidence="3" key="1">
    <citation type="submission" date="2023-08" db="EMBL/GenBank/DDBJ databases">
        <authorList>
            <person name="Messyasz A."/>
            <person name="Mannisto M.K."/>
            <person name="Kerkhof L.J."/>
            <person name="Haggblom M."/>
        </authorList>
    </citation>
    <scope>NUCLEOTIDE SEQUENCE</scope>
    <source>
        <strain evidence="3">M8UP39</strain>
    </source>
</reference>
<feature type="region of interest" description="Disordered" evidence="1">
    <location>
        <begin position="119"/>
        <end position="142"/>
    </location>
</feature>
<protein>
    <submittedName>
        <fullName evidence="3">Uncharacterized protein</fullName>
    </submittedName>
</protein>
<proteinExistence type="predicted"/>
<feature type="signal peptide" evidence="2">
    <location>
        <begin position="1"/>
        <end position="24"/>
    </location>
</feature>
<keyword evidence="2" id="KW-0732">Signal</keyword>
<evidence type="ECO:0000313" key="3">
    <source>
        <dbReference type="EMBL" id="XCB21674.1"/>
    </source>
</evidence>
<dbReference type="RefSeq" id="WP_221272737.1">
    <property type="nucleotide sequence ID" value="NZ_CP132938.1"/>
</dbReference>
<accession>A0AAU7YYC5</accession>
<organism evidence="3">
    <name type="scientific">Tunturiibacter gelidiferens</name>
    <dbReference type="NCBI Taxonomy" id="3069689"/>
    <lineage>
        <taxon>Bacteria</taxon>
        <taxon>Pseudomonadati</taxon>
        <taxon>Acidobacteriota</taxon>
        <taxon>Terriglobia</taxon>
        <taxon>Terriglobales</taxon>
        <taxon>Acidobacteriaceae</taxon>
        <taxon>Tunturiibacter</taxon>
    </lineage>
</organism>